<evidence type="ECO:0000256" key="14">
    <source>
        <dbReference type="ARBA" id="ARBA00023170"/>
    </source>
</evidence>
<feature type="domain" description="PAC" evidence="20">
    <location>
        <begin position="832"/>
        <end position="883"/>
    </location>
</feature>
<evidence type="ECO:0000256" key="10">
    <source>
        <dbReference type="ARBA" id="ARBA00022777"/>
    </source>
</evidence>
<dbReference type="FunFam" id="3.30.565.10:FF:000037">
    <property type="entry name" value="Hybrid sensor histidine kinase/response regulator"/>
    <property type="match status" value="1"/>
</dbReference>
<dbReference type="SMART" id="SM00448">
    <property type="entry name" value="REC"/>
    <property type="match status" value="1"/>
</dbReference>
<dbReference type="SMART" id="SM00911">
    <property type="entry name" value="HWE_HK"/>
    <property type="match status" value="1"/>
</dbReference>
<dbReference type="SMART" id="SM00387">
    <property type="entry name" value="HATPase_c"/>
    <property type="match status" value="2"/>
</dbReference>
<dbReference type="InterPro" id="IPR001789">
    <property type="entry name" value="Sig_transdc_resp-reg_receiver"/>
</dbReference>
<dbReference type="PROSITE" id="PS50109">
    <property type="entry name" value="HIS_KIN"/>
    <property type="match status" value="1"/>
</dbReference>
<evidence type="ECO:0000256" key="6">
    <source>
        <dbReference type="ARBA" id="ARBA00022630"/>
    </source>
</evidence>
<name>A0AAP3XR20_9PROT</name>
<dbReference type="SUPFAM" id="SSF55874">
    <property type="entry name" value="ATPase domain of HSP90 chaperone/DNA topoisomerase II/histidine kinase"/>
    <property type="match status" value="2"/>
</dbReference>
<evidence type="ECO:0000313" key="21">
    <source>
        <dbReference type="EMBL" id="MDF1586197.1"/>
    </source>
</evidence>
<dbReference type="InterPro" id="IPR036890">
    <property type="entry name" value="HATPase_C_sf"/>
</dbReference>
<keyword evidence="5" id="KW-0716">Sensory transduction</keyword>
<dbReference type="FunFam" id="3.30.450.20:FF:000099">
    <property type="entry name" value="Sensory box sensor histidine kinase"/>
    <property type="match status" value="1"/>
</dbReference>
<dbReference type="InterPro" id="IPR036097">
    <property type="entry name" value="HisK_dim/P_sf"/>
</dbReference>
<dbReference type="GO" id="GO:0000155">
    <property type="term" value="F:phosphorelay sensor kinase activity"/>
    <property type="evidence" value="ECO:0007669"/>
    <property type="project" value="InterPro"/>
</dbReference>
<dbReference type="InterPro" id="IPR011006">
    <property type="entry name" value="CheY-like_superfamily"/>
</dbReference>
<dbReference type="CDD" id="cd16922">
    <property type="entry name" value="HATPase_EvgS-ArcB-TorS-like"/>
    <property type="match status" value="1"/>
</dbReference>
<dbReference type="PROSITE" id="PS50110">
    <property type="entry name" value="RESPONSE_REGULATORY"/>
    <property type="match status" value="1"/>
</dbReference>
<feature type="domain" description="Response regulatory" evidence="18">
    <location>
        <begin position="626"/>
        <end position="741"/>
    </location>
</feature>
<dbReference type="EMBL" id="JARGEQ010000073">
    <property type="protein sequence ID" value="MDF1586197.1"/>
    <property type="molecule type" value="Genomic_DNA"/>
</dbReference>
<dbReference type="InterPro" id="IPR003661">
    <property type="entry name" value="HisK_dim/P_dom"/>
</dbReference>
<feature type="modified residue" description="4-aspartylphosphate" evidence="15">
    <location>
        <position position="674"/>
    </location>
</feature>
<dbReference type="PROSITE" id="PS50113">
    <property type="entry name" value="PAC"/>
    <property type="match status" value="2"/>
</dbReference>
<evidence type="ECO:0000256" key="5">
    <source>
        <dbReference type="ARBA" id="ARBA00022606"/>
    </source>
</evidence>
<dbReference type="Pfam" id="PF00989">
    <property type="entry name" value="PAS"/>
    <property type="match status" value="1"/>
</dbReference>
<gene>
    <name evidence="21" type="ORF">PZ740_07345</name>
</gene>
<dbReference type="InterPro" id="IPR029016">
    <property type="entry name" value="GAF-like_dom_sf"/>
</dbReference>
<evidence type="ECO:0000259" key="18">
    <source>
        <dbReference type="PROSITE" id="PS50110"/>
    </source>
</evidence>
<proteinExistence type="predicted"/>
<dbReference type="Gene3D" id="1.10.287.130">
    <property type="match status" value="1"/>
</dbReference>
<comment type="catalytic activity">
    <reaction evidence="1">
        <text>ATP + protein L-histidine = ADP + protein N-phospho-L-histidine.</text>
        <dbReference type="EC" id="2.7.13.3"/>
    </reaction>
</comment>
<evidence type="ECO:0000256" key="2">
    <source>
        <dbReference type="ARBA" id="ARBA00012438"/>
    </source>
</evidence>
<evidence type="ECO:0000256" key="8">
    <source>
        <dbReference type="ARBA" id="ARBA00022679"/>
    </source>
</evidence>
<keyword evidence="4 15" id="KW-0597">Phosphoprotein</keyword>
<dbReference type="Gene3D" id="3.30.450.40">
    <property type="match status" value="1"/>
</dbReference>
<dbReference type="RefSeq" id="WP_327788647.1">
    <property type="nucleotide sequence ID" value="NZ_JARGEQ010000073.1"/>
</dbReference>
<keyword evidence="8" id="KW-0808">Transferase</keyword>
<dbReference type="PANTHER" id="PTHR43547">
    <property type="entry name" value="TWO-COMPONENT HISTIDINE KINASE"/>
    <property type="match status" value="1"/>
</dbReference>
<dbReference type="Pfam" id="PF07536">
    <property type="entry name" value="HWE_HK"/>
    <property type="match status" value="1"/>
</dbReference>
<evidence type="ECO:0000256" key="7">
    <source>
        <dbReference type="ARBA" id="ARBA00022643"/>
    </source>
</evidence>
<evidence type="ECO:0000256" key="9">
    <source>
        <dbReference type="ARBA" id="ARBA00022741"/>
    </source>
</evidence>
<dbReference type="Pfam" id="PF08447">
    <property type="entry name" value="PAS_3"/>
    <property type="match status" value="1"/>
</dbReference>
<dbReference type="SMART" id="SM00086">
    <property type="entry name" value="PAC"/>
    <property type="match status" value="2"/>
</dbReference>
<feature type="region of interest" description="Disordered" evidence="16">
    <location>
        <begin position="1199"/>
        <end position="1262"/>
    </location>
</feature>
<feature type="compositionally biased region" description="Pro residues" evidence="16">
    <location>
        <begin position="1202"/>
        <end position="1211"/>
    </location>
</feature>
<dbReference type="InterPro" id="IPR000014">
    <property type="entry name" value="PAS"/>
</dbReference>
<evidence type="ECO:0000256" key="12">
    <source>
        <dbReference type="ARBA" id="ARBA00022991"/>
    </source>
</evidence>
<dbReference type="SUPFAM" id="SSF47384">
    <property type="entry name" value="Homodimeric domain of signal transducing histidine kinase"/>
    <property type="match status" value="1"/>
</dbReference>
<dbReference type="CDD" id="cd00130">
    <property type="entry name" value="PAS"/>
    <property type="match status" value="2"/>
</dbReference>
<keyword evidence="13" id="KW-0902">Two-component regulatory system</keyword>
<evidence type="ECO:0000259" key="19">
    <source>
        <dbReference type="PROSITE" id="PS50112"/>
    </source>
</evidence>
<dbReference type="PANTHER" id="PTHR43547:SF2">
    <property type="entry name" value="HYBRID SIGNAL TRANSDUCTION HISTIDINE KINASE C"/>
    <property type="match status" value="1"/>
</dbReference>
<dbReference type="CDD" id="cd00082">
    <property type="entry name" value="HisKA"/>
    <property type="match status" value="1"/>
</dbReference>
<evidence type="ECO:0000256" key="16">
    <source>
        <dbReference type="SAM" id="MobiDB-lite"/>
    </source>
</evidence>
<dbReference type="Pfam" id="PF02518">
    <property type="entry name" value="HATPase_c"/>
    <property type="match status" value="1"/>
</dbReference>
<keyword evidence="22" id="KW-1185">Reference proteome</keyword>
<dbReference type="PRINTS" id="PR00344">
    <property type="entry name" value="BCTRLSENSOR"/>
</dbReference>
<keyword evidence="11" id="KW-0067">ATP-binding</keyword>
<feature type="domain" description="PAS" evidence="19">
    <location>
        <begin position="757"/>
        <end position="830"/>
    </location>
</feature>
<feature type="compositionally biased region" description="Low complexity" evidence="16">
    <location>
        <begin position="1238"/>
        <end position="1248"/>
    </location>
</feature>
<dbReference type="NCBIfam" id="TIGR00229">
    <property type="entry name" value="sensory_box"/>
    <property type="match status" value="2"/>
</dbReference>
<dbReference type="InterPro" id="IPR000700">
    <property type="entry name" value="PAS-assoc_C"/>
</dbReference>
<dbReference type="SUPFAM" id="SSF55781">
    <property type="entry name" value="GAF domain-like"/>
    <property type="match status" value="1"/>
</dbReference>
<dbReference type="InterPro" id="IPR001610">
    <property type="entry name" value="PAC"/>
</dbReference>
<dbReference type="GO" id="GO:0006355">
    <property type="term" value="P:regulation of DNA-templated transcription"/>
    <property type="evidence" value="ECO:0007669"/>
    <property type="project" value="InterPro"/>
</dbReference>
<dbReference type="SUPFAM" id="SSF52172">
    <property type="entry name" value="CheY-like"/>
    <property type="match status" value="1"/>
</dbReference>
<evidence type="ECO:0000256" key="4">
    <source>
        <dbReference type="ARBA" id="ARBA00022553"/>
    </source>
</evidence>
<dbReference type="InterPro" id="IPR035965">
    <property type="entry name" value="PAS-like_dom_sf"/>
</dbReference>
<dbReference type="InterPro" id="IPR011102">
    <property type="entry name" value="Sig_transdc_His_kinase_HWE"/>
</dbReference>
<evidence type="ECO:0000256" key="11">
    <source>
        <dbReference type="ARBA" id="ARBA00022840"/>
    </source>
</evidence>
<accession>A0AAP3XR20</accession>
<keyword evidence="7" id="KW-0288">FMN</keyword>
<dbReference type="Gene3D" id="3.40.50.2300">
    <property type="match status" value="1"/>
</dbReference>
<dbReference type="InterPro" id="IPR013767">
    <property type="entry name" value="PAS_fold"/>
</dbReference>
<feature type="compositionally biased region" description="Pro residues" evidence="16">
    <location>
        <begin position="1249"/>
        <end position="1262"/>
    </location>
</feature>
<evidence type="ECO:0000259" key="20">
    <source>
        <dbReference type="PROSITE" id="PS50113"/>
    </source>
</evidence>
<dbReference type="InterPro" id="IPR013655">
    <property type="entry name" value="PAS_fold_3"/>
</dbReference>
<sequence length="1262" mass="136835">MAEGAADFLAGGGEMGALMRARDWQGSPLGPPSGWPQSLRTAVSILLNSRYPMFVFWGPSLLKIYNDGYRPILGAKHPWALGRPGPEVWPEIWDTIGPMVGRVVEHGEATFSDDLMLVMHRNGYPEEVYFTFSYSPIRDESGGVGGMFCACTETTGKVIGERRLNCLRHLAAAGTEARSLEEAGQRSMAVLAGSGADIPFALLYRLDDEGRAQLAAAAGIEAGTPAAPLVVEAARQVWPLLEAAEGGRGLPVGDLASRFEKLSAGPWPEPPPSAVVLPLTDPAQGRACGLLVLGVSARRAFDADYQGFFGLVAGQIATSLGNARASEEERRRAEALAELDRAKTLFFSNVSHEFRTPLTLMLGPLEEALEGPAEALPARRGELLVAHRNGLRLLRMVNTLLDFSRVEAGRVRASFEPVDLAALTAELASNFRSACERAGLFLEVDCPALGEPVWVDREMWEKIVLNLLSNAFKFTLEGGIAVRLRTAGRQVELLVADTGVGIPEAELPRLFERFHRIEGQRGRSFEGTGIGLALVRELVRLHGGEIGVRSRQGQGSSFTLHLPLGSAHLPAGQLQAQPADGRTGTRARAFVEEALRWLPGEGEALGHPAGEAAGEEPPTGAGVLPRLLLADDNADMRDYVRRLLAGSHEVLTAADGREALELARRHPPDLVLSDVMMPGLDGLGLLAALRADPATRELPVILLSARAGEEPRIEGLEAGADDYLTKPFTARDLLGRVQAHLRLAGLRREALAEVRAREERLRLIFDSATEYAIIALDREGRVTDWNSGAERLLGWQEEEILGRPGALLFTPEDRAAGFPEREMRRALAEGAAADERWHLRRDGSLFWASGRLMRLGDGGTPAGFLKILRDRTPERLAEQALRESEERFRNIADHTPAMIWVTDPDGTCTYINRRWGEFTGQPFAESMGLGWLDCVHPDDRAAAKETFLAANAESRNFEITYRLRRRDGVWRWVSDTAAPRFDADGSFLGYIGSVLDIDERRRWEEKQALLLGELSHRVKNSLAVVQALARQSAAGAVGIEAYLGAFDGRLQALAAAHDLLSATAWHGAGLRDLLGRVLGPHQGKAERLVLEGADRILPPALAQDLALAFHELATNAAKYGALSRQDGRIGVRVSEEEGDLLLLWQESGGPPVAPPERSGFGTRLLTRALAHQHGGRVELDWRPGGLVCRIRVPLRTLVLPEGCPPPPPPRPFAIETGSRGQAPPPTDRKTGRRPRAAPPAGTAAASPGDPLPADPRAPPPRR</sequence>
<dbReference type="Gene3D" id="3.30.565.10">
    <property type="entry name" value="Histidine kinase-like ATPase, C-terminal domain"/>
    <property type="match status" value="2"/>
</dbReference>
<dbReference type="SMART" id="SM00091">
    <property type="entry name" value="PAS"/>
    <property type="match status" value="2"/>
</dbReference>
<protein>
    <recommendedName>
        <fullName evidence="2">histidine kinase</fullName>
        <ecNumber evidence="2">2.7.13.3</ecNumber>
    </recommendedName>
</protein>
<dbReference type="EC" id="2.7.13.3" evidence="2"/>
<keyword evidence="10" id="KW-0418">Kinase</keyword>
<keyword evidence="9" id="KW-0547">Nucleotide-binding</keyword>
<keyword evidence="3" id="KW-0600">Photoreceptor protein</keyword>
<keyword evidence="12" id="KW-0157">Chromophore</keyword>
<organism evidence="21 22">
    <name type="scientific">Marinimicrococcus flavescens</name>
    <dbReference type="NCBI Taxonomy" id="3031815"/>
    <lineage>
        <taxon>Bacteria</taxon>
        <taxon>Pseudomonadati</taxon>
        <taxon>Pseudomonadota</taxon>
        <taxon>Alphaproteobacteria</taxon>
        <taxon>Geminicoccales</taxon>
        <taxon>Geminicoccaceae</taxon>
        <taxon>Marinimicrococcus</taxon>
    </lineage>
</organism>
<dbReference type="SMART" id="SM00388">
    <property type="entry name" value="HisKA"/>
    <property type="match status" value="1"/>
</dbReference>
<feature type="domain" description="Histidine kinase" evidence="17">
    <location>
        <begin position="349"/>
        <end position="566"/>
    </location>
</feature>
<evidence type="ECO:0000256" key="15">
    <source>
        <dbReference type="PROSITE-ProRule" id="PRU00169"/>
    </source>
</evidence>
<dbReference type="Pfam" id="PF00072">
    <property type="entry name" value="Response_reg"/>
    <property type="match status" value="1"/>
</dbReference>
<dbReference type="GO" id="GO:0005524">
    <property type="term" value="F:ATP binding"/>
    <property type="evidence" value="ECO:0007669"/>
    <property type="project" value="UniProtKB-KW"/>
</dbReference>
<dbReference type="InterPro" id="IPR004358">
    <property type="entry name" value="Sig_transdc_His_kin-like_C"/>
</dbReference>
<dbReference type="InterPro" id="IPR003594">
    <property type="entry name" value="HATPase_dom"/>
</dbReference>
<dbReference type="SUPFAM" id="SSF55785">
    <property type="entry name" value="PYP-like sensor domain (PAS domain)"/>
    <property type="match status" value="3"/>
</dbReference>
<comment type="caution">
    <text evidence="21">The sequence shown here is derived from an EMBL/GenBank/DDBJ whole genome shotgun (WGS) entry which is preliminary data.</text>
</comment>
<dbReference type="PROSITE" id="PS50112">
    <property type="entry name" value="PAS"/>
    <property type="match status" value="2"/>
</dbReference>
<evidence type="ECO:0000259" key="17">
    <source>
        <dbReference type="PROSITE" id="PS50109"/>
    </source>
</evidence>
<keyword evidence="6" id="KW-0285">Flavoprotein</keyword>
<dbReference type="GO" id="GO:0009881">
    <property type="term" value="F:photoreceptor activity"/>
    <property type="evidence" value="ECO:0007669"/>
    <property type="project" value="UniProtKB-KW"/>
</dbReference>
<dbReference type="Pfam" id="PF00512">
    <property type="entry name" value="HisKA"/>
    <property type="match status" value="1"/>
</dbReference>
<evidence type="ECO:0000256" key="3">
    <source>
        <dbReference type="ARBA" id="ARBA00022543"/>
    </source>
</evidence>
<dbReference type="InterPro" id="IPR005467">
    <property type="entry name" value="His_kinase_dom"/>
</dbReference>
<reference evidence="21 22" key="1">
    <citation type="submission" date="2023-03" db="EMBL/GenBank/DDBJ databases">
        <title>YIM 152171 draft genome.</title>
        <authorList>
            <person name="Yang Z."/>
        </authorList>
    </citation>
    <scope>NUCLEOTIDE SEQUENCE [LARGE SCALE GENOMIC DNA]</scope>
    <source>
        <strain evidence="21 22">YIM 152171</strain>
    </source>
</reference>
<keyword evidence="14" id="KW-0675">Receptor</keyword>
<evidence type="ECO:0000256" key="1">
    <source>
        <dbReference type="ARBA" id="ARBA00000085"/>
    </source>
</evidence>
<dbReference type="Pfam" id="PF08448">
    <property type="entry name" value="PAS_4"/>
    <property type="match status" value="1"/>
</dbReference>
<dbReference type="Gene3D" id="3.30.450.20">
    <property type="entry name" value="PAS domain"/>
    <property type="match status" value="3"/>
</dbReference>
<evidence type="ECO:0000256" key="13">
    <source>
        <dbReference type="ARBA" id="ARBA00023012"/>
    </source>
</evidence>
<feature type="domain" description="PAC" evidence="20">
    <location>
        <begin position="957"/>
        <end position="1009"/>
    </location>
</feature>
<dbReference type="Proteomes" id="UP001301140">
    <property type="component" value="Unassembled WGS sequence"/>
</dbReference>
<dbReference type="InterPro" id="IPR013656">
    <property type="entry name" value="PAS_4"/>
</dbReference>
<dbReference type="AlphaFoldDB" id="A0AAP3XR20"/>
<evidence type="ECO:0000313" key="22">
    <source>
        <dbReference type="Proteomes" id="UP001301140"/>
    </source>
</evidence>
<feature type="domain" description="PAS" evidence="19">
    <location>
        <begin position="884"/>
        <end position="955"/>
    </location>
</feature>